<dbReference type="SUPFAM" id="SSF53335">
    <property type="entry name" value="S-adenosyl-L-methionine-dependent methyltransferases"/>
    <property type="match status" value="1"/>
</dbReference>
<dbReference type="Proteomes" id="UP000195897">
    <property type="component" value="Unassembled WGS sequence"/>
</dbReference>
<dbReference type="RefSeq" id="WP_016146288.1">
    <property type="nucleotide sequence ID" value="NZ_CABKSA010000001.1"/>
</dbReference>
<dbReference type="Pfam" id="PF13649">
    <property type="entry name" value="Methyltransf_25"/>
    <property type="match status" value="1"/>
</dbReference>
<keyword evidence="3" id="KW-0489">Methyltransferase</keyword>
<dbReference type="GO" id="GO:0008168">
    <property type="term" value="F:methyltransferase activity"/>
    <property type="evidence" value="ECO:0007669"/>
    <property type="project" value="UniProtKB-KW"/>
</dbReference>
<dbReference type="AlphaFoldDB" id="A0A1Y4L604"/>
<dbReference type="EMBL" id="NFKK01000012">
    <property type="protein sequence ID" value="OUP52193.1"/>
    <property type="molecule type" value="Genomic_DNA"/>
</dbReference>
<gene>
    <name evidence="3" type="ORF">B5F17_10265</name>
</gene>
<name>A0A1Y4L604_9FIRM</name>
<protein>
    <submittedName>
        <fullName evidence="3">SAM-dependent methyltransferase</fullName>
    </submittedName>
</protein>
<evidence type="ECO:0000313" key="3">
    <source>
        <dbReference type="EMBL" id="OUP52193.1"/>
    </source>
</evidence>
<dbReference type="Gene3D" id="2.20.25.110">
    <property type="entry name" value="S-adenosyl-L-methionine-dependent methyltransferases"/>
    <property type="match status" value="1"/>
</dbReference>
<dbReference type="CDD" id="cd02440">
    <property type="entry name" value="AdoMet_MTases"/>
    <property type="match status" value="1"/>
</dbReference>
<sequence length="248" mass="29076">MDSYRFLSAYYDRFTDDVGYSRWADYFESVFQRCGFRPELVLDLACGTGTLTGEMARRGYEMIGVDASPEMLMQAMNNTLDCDIRPVFLHQRMEELDLYGTIQAVLCCLDSVNYVTDPSVLREAFRRVSLFLEPDGVFVFDVNTKRKFDRMNGQCYVRDDEDVYCAWQVDFDGALCTYDFDIFERIGEKNRWERMEESHLERYYAPEELCALLEESGFDRIELHPELSFGELDGSEDRIFIIARKRKA</sequence>
<organism evidence="3 4">
    <name type="scientific">Butyricicoccus pullicaecorum</name>
    <dbReference type="NCBI Taxonomy" id="501571"/>
    <lineage>
        <taxon>Bacteria</taxon>
        <taxon>Bacillati</taxon>
        <taxon>Bacillota</taxon>
        <taxon>Clostridia</taxon>
        <taxon>Eubacteriales</taxon>
        <taxon>Butyricicoccaceae</taxon>
        <taxon>Butyricicoccus</taxon>
    </lineage>
</organism>
<proteinExistence type="predicted"/>
<dbReference type="PANTHER" id="PTHR43861">
    <property type="entry name" value="TRANS-ACONITATE 2-METHYLTRANSFERASE-RELATED"/>
    <property type="match status" value="1"/>
</dbReference>
<reference evidence="4" key="1">
    <citation type="submission" date="2017-04" db="EMBL/GenBank/DDBJ databases">
        <title>Function of individual gut microbiota members based on whole genome sequencing of pure cultures obtained from chicken caecum.</title>
        <authorList>
            <person name="Medvecky M."/>
            <person name="Cejkova D."/>
            <person name="Polansky O."/>
            <person name="Karasova D."/>
            <person name="Kubasova T."/>
            <person name="Cizek A."/>
            <person name="Rychlik I."/>
        </authorList>
    </citation>
    <scope>NUCLEOTIDE SEQUENCE [LARGE SCALE GENOMIC DNA]</scope>
    <source>
        <strain evidence="4">An180</strain>
    </source>
</reference>
<evidence type="ECO:0000256" key="1">
    <source>
        <dbReference type="ARBA" id="ARBA00022679"/>
    </source>
</evidence>
<comment type="caution">
    <text evidence="3">The sequence shown here is derived from an EMBL/GenBank/DDBJ whole genome shotgun (WGS) entry which is preliminary data.</text>
</comment>
<feature type="domain" description="Methyltransferase" evidence="2">
    <location>
        <begin position="41"/>
        <end position="136"/>
    </location>
</feature>
<keyword evidence="1 3" id="KW-0808">Transferase</keyword>
<dbReference type="GO" id="GO:0032259">
    <property type="term" value="P:methylation"/>
    <property type="evidence" value="ECO:0007669"/>
    <property type="project" value="UniProtKB-KW"/>
</dbReference>
<accession>A0A1Y4L604</accession>
<dbReference type="InterPro" id="IPR029063">
    <property type="entry name" value="SAM-dependent_MTases_sf"/>
</dbReference>
<evidence type="ECO:0000313" key="4">
    <source>
        <dbReference type="Proteomes" id="UP000195897"/>
    </source>
</evidence>
<dbReference type="Gene3D" id="3.40.50.150">
    <property type="entry name" value="Vaccinia Virus protein VP39"/>
    <property type="match status" value="1"/>
</dbReference>
<evidence type="ECO:0000259" key="2">
    <source>
        <dbReference type="Pfam" id="PF13649"/>
    </source>
</evidence>
<dbReference type="InterPro" id="IPR041698">
    <property type="entry name" value="Methyltransf_25"/>
</dbReference>